<protein>
    <submittedName>
        <fullName evidence="9">Tripartite motif-containing protein 59 isoform X1</fullName>
    </submittedName>
</protein>
<dbReference type="InterPro" id="IPR000315">
    <property type="entry name" value="Znf_B-box"/>
</dbReference>
<dbReference type="FunCoup" id="A0A8M9PIB6">
    <property type="interactions" value="512"/>
</dbReference>
<evidence type="ECO:0000313" key="8">
    <source>
        <dbReference type="Proteomes" id="UP000000437"/>
    </source>
</evidence>
<dbReference type="PROSITE" id="PS50089">
    <property type="entry name" value="ZF_RING_2"/>
    <property type="match status" value="1"/>
</dbReference>
<dbReference type="OrthoDB" id="6105938at2759"/>
<evidence type="ECO:0000256" key="1">
    <source>
        <dbReference type="ARBA" id="ARBA00022723"/>
    </source>
</evidence>
<dbReference type="Pfam" id="PF13445">
    <property type="entry name" value="zf-RING_UBOX"/>
    <property type="match status" value="1"/>
</dbReference>
<keyword evidence="2 4" id="KW-0863">Zinc-finger</keyword>
<dbReference type="PANTHER" id="PTHR25462:SF229">
    <property type="entry name" value="TRANSCRIPTION INTERMEDIARY FACTOR 1-BETA"/>
    <property type="match status" value="1"/>
</dbReference>
<organism evidence="8 9">
    <name type="scientific">Danio rerio</name>
    <name type="common">Zebrafish</name>
    <name type="synonym">Brachydanio rerio</name>
    <dbReference type="NCBI Taxonomy" id="7955"/>
    <lineage>
        <taxon>Eukaryota</taxon>
        <taxon>Metazoa</taxon>
        <taxon>Chordata</taxon>
        <taxon>Craniata</taxon>
        <taxon>Vertebrata</taxon>
        <taxon>Euteleostomi</taxon>
        <taxon>Actinopterygii</taxon>
        <taxon>Neopterygii</taxon>
        <taxon>Teleostei</taxon>
        <taxon>Ostariophysi</taxon>
        <taxon>Cypriniformes</taxon>
        <taxon>Danionidae</taxon>
        <taxon>Danioninae</taxon>
        <taxon>Danio</taxon>
    </lineage>
</organism>
<gene>
    <name evidence="9 10" type="primary">trim59</name>
</gene>
<feature type="coiled-coil region" evidence="5">
    <location>
        <begin position="187"/>
        <end position="272"/>
    </location>
</feature>
<dbReference type="RefSeq" id="XP_021321971.1">
    <property type="nucleotide sequence ID" value="XM_021466296.3"/>
</dbReference>
<dbReference type="AGR" id="ZFIN:ZDB-GENE-060724-2"/>
<keyword evidence="3" id="KW-0862">Zinc</keyword>
<dbReference type="SUPFAM" id="SSF57850">
    <property type="entry name" value="RING/U-box"/>
    <property type="match status" value="1"/>
</dbReference>
<dbReference type="Proteomes" id="UP000000437">
    <property type="component" value="Chromosome 15"/>
</dbReference>
<feature type="domain" description="B box-type" evidence="7">
    <location>
        <begin position="119"/>
        <end position="161"/>
    </location>
</feature>
<dbReference type="PROSITE" id="PS50119">
    <property type="entry name" value="ZF_BBOX"/>
    <property type="match status" value="1"/>
</dbReference>
<dbReference type="SMART" id="SM00184">
    <property type="entry name" value="RING"/>
    <property type="match status" value="1"/>
</dbReference>
<dbReference type="FunFam" id="3.30.40.10:FF:000297">
    <property type="entry name" value="tripartite motif-containing protein 59"/>
    <property type="match status" value="1"/>
</dbReference>
<dbReference type="PROSITE" id="PS00518">
    <property type="entry name" value="ZF_RING_1"/>
    <property type="match status" value="1"/>
</dbReference>
<keyword evidence="1" id="KW-0479">Metal-binding</keyword>
<dbReference type="Gene3D" id="3.30.40.10">
    <property type="entry name" value="Zinc/RING finger domain, C3HC4 (zinc finger)"/>
    <property type="match status" value="1"/>
</dbReference>
<evidence type="ECO:0000259" key="7">
    <source>
        <dbReference type="PROSITE" id="PS50119"/>
    </source>
</evidence>
<evidence type="ECO:0000259" key="6">
    <source>
        <dbReference type="PROSITE" id="PS50089"/>
    </source>
</evidence>
<evidence type="ECO:0000256" key="3">
    <source>
        <dbReference type="ARBA" id="ARBA00022833"/>
    </source>
</evidence>
<dbReference type="InterPro" id="IPR013083">
    <property type="entry name" value="Znf_RING/FYVE/PHD"/>
</dbReference>
<evidence type="ECO:0000256" key="4">
    <source>
        <dbReference type="PROSITE-ProRule" id="PRU00024"/>
    </source>
</evidence>
<dbReference type="GlyGen" id="A0A8M9PIB6">
    <property type="glycosylation" value="1 site"/>
</dbReference>
<dbReference type="PANTHER" id="PTHR25462">
    <property type="entry name" value="BONUS, ISOFORM C-RELATED"/>
    <property type="match status" value="1"/>
</dbReference>
<accession>A0A8M9PIB6</accession>
<dbReference type="GO" id="GO:0008270">
    <property type="term" value="F:zinc ion binding"/>
    <property type="evidence" value="ECO:0007669"/>
    <property type="project" value="UniProtKB-KW"/>
</dbReference>
<proteinExistence type="predicted"/>
<dbReference type="CTD" id="286827"/>
<evidence type="ECO:0000313" key="9">
    <source>
        <dbReference type="RefSeq" id="XP_021321971.1"/>
    </source>
</evidence>
<dbReference type="InterPro" id="IPR017907">
    <property type="entry name" value="Znf_RING_CS"/>
</dbReference>
<dbReference type="GO" id="GO:0061630">
    <property type="term" value="F:ubiquitin protein ligase activity"/>
    <property type="evidence" value="ECO:0000318"/>
    <property type="project" value="GO_Central"/>
</dbReference>
<dbReference type="InterPro" id="IPR047153">
    <property type="entry name" value="TRIM45/56/19-like"/>
</dbReference>
<dbReference type="SUPFAM" id="SSF57845">
    <property type="entry name" value="B-box zinc-binding domain"/>
    <property type="match status" value="1"/>
</dbReference>
<sequence length="440" mass="50697">MSSDYHILQAVKRLNNCCWRKNCLKLVMDSLEEDLTCSVCYALFTDPRVLPCSHTFCKSCLESVLQVSVNFSIWRPLRLPLKCPNCRSVVELPTNGLDALPVNVCLRAIVEKYQRESRPRSPSCPEHPGQPLNVYCVQDRKLICGFCLTIGQHQGHKIDDLQTAYVKERTDQPTFIQSLRGERWEEMNRLAEQLQMEKTRSEALVQKDREVALVFFQGLELTLAQKKEQFMQALERANVLLNQAYEPLMEQLKGLQEEHSQLQILISSMEEDQESPLEYLEKVHQLRERINTLNCTPMPTVPSLQMSPRAERFIEKHWTDVTLRDLRDGPLPEISWHSESCSTSRAQVSDQTRCWRICVCLCVIMLLLLFCLNRGTHWLSALRQAGENALSGLSQPLRDLGALFCCVLQNTGSKLQAFISTVGEHTHQRLLRFLKELHWC</sequence>
<feature type="domain" description="RING-type" evidence="6">
    <location>
        <begin position="37"/>
        <end position="87"/>
    </location>
</feature>
<keyword evidence="5" id="KW-0175">Coiled coil</keyword>
<dbReference type="ZFIN" id="ZDB-GENE-060724-2">
    <property type="gene designation" value="trim59"/>
</dbReference>
<reference evidence="9" key="1">
    <citation type="submission" date="2025-08" db="UniProtKB">
        <authorList>
            <consortium name="RefSeq"/>
        </authorList>
    </citation>
    <scope>IDENTIFICATION</scope>
    <source>
        <strain evidence="9">Tuebingen</strain>
        <tissue evidence="9">Fibroblasts and whole tissue</tissue>
    </source>
</reference>
<dbReference type="Gene3D" id="3.30.160.60">
    <property type="entry name" value="Classic Zinc Finger"/>
    <property type="match status" value="1"/>
</dbReference>
<dbReference type="InterPro" id="IPR027370">
    <property type="entry name" value="Znf-RING_euk"/>
</dbReference>
<dbReference type="GeneID" id="100006971"/>
<dbReference type="AlphaFoldDB" id="A0A8M9PIB6"/>
<dbReference type="InterPro" id="IPR001841">
    <property type="entry name" value="Znf_RING"/>
</dbReference>
<dbReference type="Pfam" id="PF00643">
    <property type="entry name" value="zf-B_box"/>
    <property type="match status" value="1"/>
</dbReference>
<dbReference type="SMART" id="SM00336">
    <property type="entry name" value="BBOX"/>
    <property type="match status" value="1"/>
</dbReference>
<evidence type="ECO:0000313" key="10">
    <source>
        <dbReference type="ZFIN" id="ZDB-GENE-060724-2"/>
    </source>
</evidence>
<evidence type="ECO:0000256" key="5">
    <source>
        <dbReference type="SAM" id="Coils"/>
    </source>
</evidence>
<name>A0A8M9PIB6_DANRE</name>
<evidence type="ECO:0000256" key="2">
    <source>
        <dbReference type="ARBA" id="ARBA00022771"/>
    </source>
</evidence>
<keyword evidence="8" id="KW-1185">Reference proteome</keyword>